<dbReference type="KEGG" id="fpl:Ferp_0633"/>
<dbReference type="eggNOG" id="arCOG07534">
    <property type="taxonomic scope" value="Archaea"/>
</dbReference>
<dbReference type="EMBL" id="CP001899">
    <property type="protein sequence ID" value="ADC64804.1"/>
    <property type="molecule type" value="Genomic_DNA"/>
</dbReference>
<dbReference type="HOGENOM" id="CLU_350428_0_0_2"/>
<dbReference type="RefSeq" id="WP_012965150.1">
    <property type="nucleotide sequence ID" value="NC_013849.1"/>
</dbReference>
<dbReference type="Proteomes" id="UP000002613">
    <property type="component" value="Chromosome"/>
</dbReference>
<gene>
    <name evidence="1" type="ordered locus">Ferp_0633</name>
</gene>
<dbReference type="STRING" id="589924.Ferp_0633"/>
<evidence type="ECO:0000313" key="2">
    <source>
        <dbReference type="Proteomes" id="UP000002613"/>
    </source>
</evidence>
<organism evidence="1 2">
    <name type="scientific">Ferroglobus placidus (strain DSM 10642 / AEDII12DO)</name>
    <dbReference type="NCBI Taxonomy" id="589924"/>
    <lineage>
        <taxon>Archaea</taxon>
        <taxon>Methanobacteriati</taxon>
        <taxon>Methanobacteriota</taxon>
        <taxon>Archaeoglobi</taxon>
        <taxon>Archaeoglobales</taxon>
        <taxon>Archaeoglobaceae</taxon>
        <taxon>Ferroglobus</taxon>
    </lineage>
</organism>
<reference evidence="1 2" key="2">
    <citation type="journal article" date="2011" name="Stand. Genomic Sci.">
        <title>Complete genome sequence of Ferroglobus placidus AEDII12DO.</title>
        <authorList>
            <person name="Anderson I."/>
            <person name="Risso C."/>
            <person name="Holmes D."/>
            <person name="Lucas S."/>
            <person name="Copeland A."/>
            <person name="Lapidus A."/>
            <person name="Cheng J.F."/>
            <person name="Bruce D."/>
            <person name="Goodwin L."/>
            <person name="Pitluck S."/>
            <person name="Saunders E."/>
            <person name="Brettin T."/>
            <person name="Detter J.C."/>
            <person name="Han C."/>
            <person name="Tapia R."/>
            <person name="Larimer F."/>
            <person name="Land M."/>
            <person name="Hauser L."/>
            <person name="Woyke T."/>
            <person name="Lovley D."/>
            <person name="Kyrpides N."/>
            <person name="Ivanova N."/>
        </authorList>
    </citation>
    <scope>NUCLEOTIDE SEQUENCE [LARGE SCALE GENOMIC DNA]</scope>
    <source>
        <strain evidence="2">DSM 10642 / AEDII12DO</strain>
    </source>
</reference>
<reference evidence="2" key="1">
    <citation type="submission" date="2010-02" db="EMBL/GenBank/DDBJ databases">
        <title>Complete sequence of Ferroglobus placidus DSM 10642.</title>
        <authorList>
            <consortium name="US DOE Joint Genome Institute"/>
            <person name="Lucas S."/>
            <person name="Copeland A."/>
            <person name="Lapidus A."/>
            <person name="Cheng J.-F."/>
            <person name="Bruce D."/>
            <person name="Goodwin L."/>
            <person name="Pitluck S."/>
            <person name="Saunders E."/>
            <person name="Brettin T."/>
            <person name="Detter J.C."/>
            <person name="Han C."/>
            <person name="Tapia R."/>
            <person name="Larimer F."/>
            <person name="Land M."/>
            <person name="Hauser L."/>
            <person name="Kyrpides N."/>
            <person name="Ivanova N."/>
            <person name="Holmes D."/>
            <person name="Lovley D."/>
            <person name="Kyrpides N."/>
            <person name="Anderson I.J."/>
            <person name="Woyke T."/>
        </authorList>
    </citation>
    <scope>NUCLEOTIDE SEQUENCE [LARGE SCALE GENOMIC DNA]</scope>
    <source>
        <strain evidence="2">DSM 10642 / AEDII12DO</strain>
    </source>
</reference>
<keyword evidence="2" id="KW-1185">Reference proteome</keyword>
<dbReference type="GeneID" id="8778136"/>
<evidence type="ECO:0000313" key="1">
    <source>
        <dbReference type="EMBL" id="ADC64804.1"/>
    </source>
</evidence>
<protein>
    <submittedName>
        <fullName evidence="1">Uncharacterized protein</fullName>
    </submittedName>
</protein>
<dbReference type="PaxDb" id="589924-Ferp_0633"/>
<name>D3S3H1_FERPA</name>
<dbReference type="OrthoDB" id="275398at2157"/>
<accession>D3S3H1</accession>
<proteinExistence type="predicted"/>
<sequence>MLAGRVLLSLLALLILVGTALGEEPTKNNVSINTTPDLWLSNGIIGIDFHSWGSDNFQYPLGSNNLWYGGGIRFAIRYDGVFKWSHNGWLPSAPALSVVESMHLVDDTPEKKVAVGVVADANIEIKTEVTLLKDKKWVAVIYTIKNKANQSLSVKFYQGADFDVYHMSFWNDAGKYDPELNLLYQWDTRGHPYVGIASPLKPTKYDVTYWWSMWNRIRSDSLANGTSYSGDVGVAFEWDLGTLHPGEERVIPVIIAAGSSLEELKSEVAEGLNFLAPKPYIEWVKVVPETPEMLEEYTILASVRNPSDKPVTVTLWCNETGLLVEYDDQLLIPPANKSQTLTIPPHSNVTFSFKYKHYWRWLKPFEIITGSDINTVKEILKLVPNEKIPEIIRSSLKIWEIVEYATLTGAKPTITYHYNLRSNEVLNSQNISTRVVVPLVKIDSLIYSIGIGVISGTFTGVGLSGIFAPEPTTTAIGGILLIGEGLTSLLVKEGIKIATDPDSDYTQPVVLEPITIPELDEYPDNPVKDMVKQYTLLASEAKAFSEAWAKYLGAKMVKDTEWERRQLVSAYYYLNLLVNDYAVLKEKAEVAIDYLQSMGLNITEEDVSYVKKNITENGLPEIEVELLKKFGLSNEEINAAKDIVLMLPNETIINYNETILGGMEVQQTVLGWIANNLTTEINEVGFVNATVDVDPDTINLKSKGKWITAYIEIPGYDVSKINISTVYLNGIIPAINDPKYGFVRNPEIKDRDGNGYPELMVKFDRQEVKRVLRGGNVTLFVIGEIDDKFFVGNGEIRVMLGCC</sequence>
<dbReference type="AlphaFoldDB" id="D3S3H1"/>